<dbReference type="InterPro" id="IPR012944">
    <property type="entry name" value="SusD_RagB_dom"/>
</dbReference>
<accession>A0A1M7FHR5</accession>
<sequence>MKRKILNKSLLLVLTGALMLGTGTGCKKFLEEQDPSNLSPDSYFTLPEHADAAVFAAYARTRIIAEGAGIFSNNFQMLDAVTGTAITGTAQNSDLNNLLGLVYNGENLHVQQWWRGLYRVIAQCNLTLDNVPKINPMDEAQRKRVMGEASFLRAWAYFYAVRLWGDVPLVLNSQTASSPDFAPARTKAEDVYNQIVKDLQTAEAAGLPWVDPTGRVSTAAIKTQLAKVYLTMAGNPLGKGATHYKLAADKAKEVIDYANAHTAQIGLFPSYGLLHAVASNNKLEHLFEVQYLSGVEENPLQSIMLPNNSLSKNISADGSGVGSSMPTRSFYDSYKKFEPKDKRTDEQQFFFTTYYVDGSGADFPLGAPYIFKHFDVVCHGTKGVAGTGISNLNLPQIRYAETLLIYAEAQNKADGAPNADAYTALNAIRARAGLDALSGLSSAAFEQAVWRERWHEFAYEGIIWFDMVRLKKVYNEDNNGFDEFEGHVNKNSGQALQKKHLLFPLPTSEMKNNLNLKPQNEGYGN</sequence>
<feature type="domain" description="SusD-like N-terminal" evidence="7">
    <location>
        <begin position="28"/>
        <end position="230"/>
    </location>
</feature>
<evidence type="ECO:0000313" key="8">
    <source>
        <dbReference type="EMBL" id="SHM03177.1"/>
    </source>
</evidence>
<dbReference type="RefSeq" id="WP_073083070.1">
    <property type="nucleotide sequence ID" value="NZ_FRBL01000006.1"/>
</dbReference>
<evidence type="ECO:0000259" key="6">
    <source>
        <dbReference type="Pfam" id="PF07980"/>
    </source>
</evidence>
<dbReference type="EMBL" id="FRBL01000006">
    <property type="protein sequence ID" value="SHM03177.1"/>
    <property type="molecule type" value="Genomic_DNA"/>
</dbReference>
<reference evidence="8 9" key="1">
    <citation type="submission" date="2016-11" db="EMBL/GenBank/DDBJ databases">
        <authorList>
            <person name="Jaros S."/>
            <person name="Januszkiewicz K."/>
            <person name="Wedrychowicz H."/>
        </authorList>
    </citation>
    <scope>NUCLEOTIDE SEQUENCE [LARGE SCALE GENOMIC DNA]</scope>
    <source>
        <strain evidence="8 9">DSM 27406</strain>
    </source>
</reference>
<comment type="similarity">
    <text evidence="2">Belongs to the SusD family.</text>
</comment>
<dbReference type="InterPro" id="IPR011990">
    <property type="entry name" value="TPR-like_helical_dom_sf"/>
</dbReference>
<protein>
    <submittedName>
        <fullName evidence="8">Starch-binding associating with outer membrane</fullName>
    </submittedName>
</protein>
<dbReference type="GO" id="GO:0009279">
    <property type="term" value="C:cell outer membrane"/>
    <property type="evidence" value="ECO:0007669"/>
    <property type="project" value="UniProtKB-SubCell"/>
</dbReference>
<feature type="domain" description="RagB/SusD" evidence="6">
    <location>
        <begin position="329"/>
        <end position="523"/>
    </location>
</feature>
<comment type="subcellular location">
    <subcellularLocation>
        <location evidence="1">Cell outer membrane</location>
    </subcellularLocation>
</comment>
<dbReference type="Pfam" id="PF07980">
    <property type="entry name" value="SusD_RagB"/>
    <property type="match status" value="1"/>
</dbReference>
<dbReference type="Gene3D" id="1.25.40.390">
    <property type="match status" value="1"/>
</dbReference>
<dbReference type="STRING" id="1419482.SAMN05444266_106134"/>
<evidence type="ECO:0000256" key="3">
    <source>
        <dbReference type="ARBA" id="ARBA00022729"/>
    </source>
</evidence>
<dbReference type="PROSITE" id="PS51257">
    <property type="entry name" value="PROKAR_LIPOPROTEIN"/>
    <property type="match status" value="1"/>
</dbReference>
<keyword evidence="9" id="KW-1185">Reference proteome</keyword>
<dbReference type="Proteomes" id="UP000184420">
    <property type="component" value="Unassembled WGS sequence"/>
</dbReference>
<dbReference type="SUPFAM" id="SSF48452">
    <property type="entry name" value="TPR-like"/>
    <property type="match status" value="1"/>
</dbReference>
<evidence type="ECO:0000256" key="4">
    <source>
        <dbReference type="ARBA" id="ARBA00023136"/>
    </source>
</evidence>
<keyword evidence="4" id="KW-0472">Membrane</keyword>
<evidence type="ECO:0000259" key="7">
    <source>
        <dbReference type="Pfam" id="PF14322"/>
    </source>
</evidence>
<evidence type="ECO:0000313" key="9">
    <source>
        <dbReference type="Proteomes" id="UP000184420"/>
    </source>
</evidence>
<dbReference type="AlphaFoldDB" id="A0A1M7FHR5"/>
<dbReference type="Pfam" id="PF14322">
    <property type="entry name" value="SusD-like_3"/>
    <property type="match status" value="1"/>
</dbReference>
<dbReference type="CDD" id="cd08977">
    <property type="entry name" value="SusD"/>
    <property type="match status" value="1"/>
</dbReference>
<keyword evidence="3" id="KW-0732">Signal</keyword>
<name>A0A1M7FHR5_9BACT</name>
<dbReference type="OrthoDB" id="5694214at2"/>
<keyword evidence="5" id="KW-0998">Cell outer membrane</keyword>
<evidence type="ECO:0000256" key="2">
    <source>
        <dbReference type="ARBA" id="ARBA00006275"/>
    </source>
</evidence>
<evidence type="ECO:0000256" key="1">
    <source>
        <dbReference type="ARBA" id="ARBA00004442"/>
    </source>
</evidence>
<proteinExistence type="inferred from homology"/>
<gene>
    <name evidence="8" type="ORF">SAMN05444266_106134</name>
</gene>
<organism evidence="8 9">
    <name type="scientific">Chitinophaga jiangningensis</name>
    <dbReference type="NCBI Taxonomy" id="1419482"/>
    <lineage>
        <taxon>Bacteria</taxon>
        <taxon>Pseudomonadati</taxon>
        <taxon>Bacteroidota</taxon>
        <taxon>Chitinophagia</taxon>
        <taxon>Chitinophagales</taxon>
        <taxon>Chitinophagaceae</taxon>
        <taxon>Chitinophaga</taxon>
    </lineage>
</organism>
<dbReference type="InterPro" id="IPR033985">
    <property type="entry name" value="SusD-like_N"/>
</dbReference>
<evidence type="ECO:0000256" key="5">
    <source>
        <dbReference type="ARBA" id="ARBA00023237"/>
    </source>
</evidence>